<dbReference type="SUPFAM" id="SSF53790">
    <property type="entry name" value="Tetrapyrrole methylase"/>
    <property type="match status" value="1"/>
</dbReference>
<dbReference type="Proteomes" id="UP000003806">
    <property type="component" value="Chromosome"/>
</dbReference>
<evidence type="ECO:0000313" key="11">
    <source>
        <dbReference type="EMBL" id="EHM12493.1"/>
    </source>
</evidence>
<dbReference type="Pfam" id="PF00590">
    <property type="entry name" value="TP_methylase"/>
    <property type="match status" value="1"/>
</dbReference>
<dbReference type="GO" id="GO:0009236">
    <property type="term" value="P:cobalamin biosynthetic process"/>
    <property type="evidence" value="ECO:0007669"/>
    <property type="project" value="UniProtKB-UniPathway"/>
</dbReference>
<dbReference type="CDD" id="cd02440">
    <property type="entry name" value="AdoMet_MTases"/>
    <property type="match status" value="1"/>
</dbReference>
<comment type="pathway">
    <text evidence="3">Cofactor biosynthesis; adenosylcobalamin biosynthesis.</text>
</comment>
<dbReference type="HOGENOM" id="CLU_031955_1_2_0"/>
<dbReference type="SUPFAM" id="SSF53335">
    <property type="entry name" value="S-adenosyl-L-methionine-dependent methyltransferases"/>
    <property type="match status" value="1"/>
</dbReference>
<evidence type="ECO:0000256" key="5">
    <source>
        <dbReference type="ARBA" id="ARBA00022573"/>
    </source>
</evidence>
<proteinExistence type="predicted"/>
<evidence type="ECO:0000256" key="3">
    <source>
        <dbReference type="ARBA" id="ARBA00004953"/>
    </source>
</evidence>
<evidence type="ECO:0000259" key="10">
    <source>
        <dbReference type="Pfam" id="PF00590"/>
    </source>
</evidence>
<gene>
    <name evidence="11" type="ORF">JonanDRAFT_0058</name>
</gene>
<sequence length="409" mass="43207">MGKLFVIGAGPGNPGGVPLRCLELARSLPKVYAFDRPRRLLSGLLGRPVEPFGPKLDPSLDELEWALAEGDVGLLVTGDPCLFSLLDRLRKRFGPDAMEVLPASGALQSLFAKLKEPWEGAVVLSGHGRDLTGERLAGTVKANRLTVLFCDKDHTPAWACRVLEDFGLGGVSAAAGERLDHDDERIASGAARDLADLPFGGMSVARFLNGSPSGRFWPGLKDESFTRGHVPMTKRFVRAQILSLLAPQPGDVLWDVGAGTGSVSVELALAAPEGIVWAVEREPEGIELIRANAAALRAYNVKVVAGTAPEALEALPSPDRVFVGGSSGNLDEILQAVAARGAGISVVVSSATIETSAQAARCLVPPLFVGAEAVTLTVTEHQKIGRVHLNRAQNPVTLWYAVTAEETGK</sequence>
<dbReference type="PANTHER" id="PTHR43182:SF1">
    <property type="entry name" value="COBALT-PRECORRIN-7 C(5)-METHYLTRANSFERASE"/>
    <property type="match status" value="1"/>
</dbReference>
<evidence type="ECO:0000256" key="7">
    <source>
        <dbReference type="ARBA" id="ARBA00022679"/>
    </source>
</evidence>
<dbReference type="UniPathway" id="UPA00148"/>
<dbReference type="InterPro" id="IPR012818">
    <property type="entry name" value="CbiE"/>
</dbReference>
<dbReference type="eggNOG" id="COG2241">
    <property type="taxonomic scope" value="Bacteria"/>
</dbReference>
<dbReference type="RefSeq" id="WP_008522303.1">
    <property type="nucleotide sequence ID" value="NZ_CM001376.1"/>
</dbReference>
<dbReference type="eggNOG" id="COG2242">
    <property type="taxonomic scope" value="Bacteria"/>
</dbReference>
<keyword evidence="6 11" id="KW-0489">Methyltransferase</keyword>
<dbReference type="GO" id="GO:0008176">
    <property type="term" value="F:tRNA (guanine(46)-N7)-methyltransferase activity"/>
    <property type="evidence" value="ECO:0007669"/>
    <property type="project" value="UniProtKB-EC"/>
</dbReference>
<dbReference type="InterPro" id="IPR014008">
    <property type="entry name" value="Cbl_synth_MTase_CbiT"/>
</dbReference>
<dbReference type="AlphaFoldDB" id="H0ULM8"/>
<dbReference type="InterPro" id="IPR000878">
    <property type="entry name" value="4pyrrol_Mease"/>
</dbReference>
<reference evidence="11 12" key="1">
    <citation type="submission" date="2011-11" db="EMBL/GenBank/DDBJ databases">
        <title>The Noncontiguous Finished genome of Jonquetella anthropi DSM 22815.</title>
        <authorList>
            <consortium name="US DOE Joint Genome Institute (JGI-PGF)"/>
            <person name="Lucas S."/>
            <person name="Copeland A."/>
            <person name="Lapidus A."/>
            <person name="Glavina del Rio T."/>
            <person name="Dalin E."/>
            <person name="Tice H."/>
            <person name="Bruce D."/>
            <person name="Goodwin L."/>
            <person name="Pitluck S."/>
            <person name="Peters L."/>
            <person name="Mikhailova N."/>
            <person name="Held B."/>
            <person name="Kyrpides N."/>
            <person name="Mavromatis K."/>
            <person name="Ivanova N."/>
            <person name="Markowitz V."/>
            <person name="Cheng J.-F."/>
            <person name="Hugenholtz P."/>
            <person name="Woyke T."/>
            <person name="Wu D."/>
            <person name="Gronow S."/>
            <person name="Wellnitz S."/>
            <person name="Brambilla E."/>
            <person name="Klenk H.-P."/>
            <person name="Eisen J.A."/>
        </authorList>
    </citation>
    <scope>NUCLEOTIDE SEQUENCE [LARGE SCALE GENOMIC DNA]</scope>
    <source>
        <strain evidence="11 12">DSM 22815</strain>
    </source>
</reference>
<dbReference type="InterPro" id="IPR003358">
    <property type="entry name" value="tRNA_(Gua-N-7)_MeTrfase_Trmb"/>
</dbReference>
<dbReference type="OrthoDB" id="9780707at2"/>
<dbReference type="EC" id="2.1.1.33" evidence="4"/>
<dbReference type="STRING" id="885272.JonanDRAFT_0058"/>
<dbReference type="Gene3D" id="3.40.1010.10">
    <property type="entry name" value="Cobalt-precorrin-4 Transmethylase, Domain 1"/>
    <property type="match status" value="1"/>
</dbReference>
<dbReference type="InterPro" id="IPR035996">
    <property type="entry name" value="4pyrrol_Methylase_sf"/>
</dbReference>
<dbReference type="NCBIfam" id="TIGR02467">
    <property type="entry name" value="CbiE"/>
    <property type="match status" value="1"/>
</dbReference>
<feature type="domain" description="Tetrapyrrole methylase" evidence="10">
    <location>
        <begin position="3"/>
        <end position="194"/>
    </location>
</feature>
<keyword evidence="12" id="KW-1185">Reference proteome</keyword>
<evidence type="ECO:0000256" key="9">
    <source>
        <dbReference type="ARBA" id="ARBA00022694"/>
    </source>
</evidence>
<evidence type="ECO:0000256" key="4">
    <source>
        <dbReference type="ARBA" id="ARBA00011977"/>
    </source>
</evidence>
<dbReference type="InterPro" id="IPR014777">
    <property type="entry name" value="4pyrrole_Mease_sub1"/>
</dbReference>
<evidence type="ECO:0000256" key="1">
    <source>
        <dbReference type="ARBA" id="ARBA00000142"/>
    </source>
</evidence>
<organism evidence="11 12">
    <name type="scientific">Jonquetella anthropi DSM 22815</name>
    <dbReference type="NCBI Taxonomy" id="885272"/>
    <lineage>
        <taxon>Bacteria</taxon>
        <taxon>Thermotogati</taxon>
        <taxon>Synergistota</taxon>
        <taxon>Synergistia</taxon>
        <taxon>Synergistales</taxon>
        <taxon>Dethiosulfovibrionaceae</taxon>
        <taxon>Jonquetella</taxon>
    </lineage>
</organism>
<dbReference type="InterPro" id="IPR029063">
    <property type="entry name" value="SAM-dependent_MTases_sf"/>
</dbReference>
<comment type="catalytic activity">
    <reaction evidence="1">
        <text>guanosine(46) in tRNA + S-adenosyl-L-methionine = N(7)-methylguanosine(46) in tRNA + S-adenosyl-L-homocysteine</text>
        <dbReference type="Rhea" id="RHEA:42708"/>
        <dbReference type="Rhea" id="RHEA-COMP:10188"/>
        <dbReference type="Rhea" id="RHEA-COMP:10189"/>
        <dbReference type="ChEBI" id="CHEBI:57856"/>
        <dbReference type="ChEBI" id="CHEBI:59789"/>
        <dbReference type="ChEBI" id="CHEBI:74269"/>
        <dbReference type="ChEBI" id="CHEBI:74480"/>
        <dbReference type="EC" id="2.1.1.33"/>
    </reaction>
</comment>
<evidence type="ECO:0000256" key="2">
    <source>
        <dbReference type="ARBA" id="ARBA00003015"/>
    </source>
</evidence>
<keyword evidence="7 11" id="KW-0808">Transferase</keyword>
<name>H0ULM8_9BACT</name>
<dbReference type="Pfam" id="PF02390">
    <property type="entry name" value="Methyltransf_4"/>
    <property type="match status" value="1"/>
</dbReference>
<dbReference type="EMBL" id="CM001376">
    <property type="protein sequence ID" value="EHM12493.1"/>
    <property type="molecule type" value="Genomic_DNA"/>
</dbReference>
<protein>
    <recommendedName>
        <fullName evidence="4">tRNA (guanine(46)-N(7))-methyltransferase</fullName>
        <ecNumber evidence="4">2.1.1.33</ecNumber>
    </recommendedName>
</protein>
<evidence type="ECO:0000313" key="12">
    <source>
        <dbReference type="Proteomes" id="UP000003806"/>
    </source>
</evidence>
<dbReference type="CDD" id="cd11644">
    <property type="entry name" value="Precorrin-6Y-MT"/>
    <property type="match status" value="1"/>
</dbReference>
<keyword evidence="9" id="KW-0819">tRNA processing</keyword>
<evidence type="ECO:0000256" key="8">
    <source>
        <dbReference type="ARBA" id="ARBA00022691"/>
    </source>
</evidence>
<keyword evidence="8" id="KW-0949">S-adenosyl-L-methionine</keyword>
<evidence type="ECO:0000256" key="6">
    <source>
        <dbReference type="ARBA" id="ARBA00022603"/>
    </source>
</evidence>
<accession>H0ULM8</accession>
<dbReference type="PANTHER" id="PTHR43182">
    <property type="entry name" value="COBALT-PRECORRIN-6B C(15)-METHYLTRANSFERASE (DECARBOXYLATING)"/>
    <property type="match status" value="1"/>
</dbReference>
<dbReference type="InterPro" id="IPR050714">
    <property type="entry name" value="Cobalamin_biosynth_MTase"/>
</dbReference>
<comment type="function">
    <text evidence="2">Catalyzes the formation of N(7)-methylguanine at position 46 (m7G46) in tRNA.</text>
</comment>
<dbReference type="NCBIfam" id="TIGR02469">
    <property type="entry name" value="CbiT"/>
    <property type="match status" value="1"/>
</dbReference>
<dbReference type="GO" id="GO:0008276">
    <property type="term" value="F:protein methyltransferase activity"/>
    <property type="evidence" value="ECO:0007669"/>
    <property type="project" value="InterPro"/>
</dbReference>
<dbReference type="Gene3D" id="3.40.50.150">
    <property type="entry name" value="Vaccinia Virus protein VP39"/>
    <property type="match status" value="1"/>
</dbReference>
<keyword evidence="5" id="KW-0169">Cobalamin biosynthesis</keyword>